<dbReference type="Proteomes" id="UP000231434">
    <property type="component" value="Unassembled WGS sequence"/>
</dbReference>
<evidence type="ECO:0000313" key="2">
    <source>
        <dbReference type="Proteomes" id="UP000231434"/>
    </source>
</evidence>
<proteinExistence type="predicted"/>
<comment type="caution">
    <text evidence="1">The sequence shown here is derived from an EMBL/GenBank/DDBJ whole genome shotgun (WGS) entry which is preliminary data.</text>
</comment>
<protein>
    <submittedName>
        <fullName evidence="1">Uncharacterized protein</fullName>
    </submittedName>
</protein>
<gene>
    <name evidence="1" type="ORF">COU86_03525</name>
</gene>
<dbReference type="EMBL" id="PFEB01000043">
    <property type="protein sequence ID" value="PJE60589.1"/>
    <property type="molecule type" value="Genomic_DNA"/>
</dbReference>
<reference evidence="2" key="1">
    <citation type="submission" date="2017-09" db="EMBL/GenBank/DDBJ databases">
        <title>Depth-based differentiation of microbial function through sediment-hosted aquifers and enrichment of novel symbionts in the deep terrestrial subsurface.</title>
        <authorList>
            <person name="Probst A.J."/>
            <person name="Ladd B."/>
            <person name="Jarett J.K."/>
            <person name="Geller-Mcgrath D.E."/>
            <person name="Sieber C.M.K."/>
            <person name="Emerson J.B."/>
            <person name="Anantharaman K."/>
            <person name="Thomas B.C."/>
            <person name="Malmstrom R."/>
            <person name="Stieglmeier M."/>
            <person name="Klingl A."/>
            <person name="Woyke T."/>
            <person name="Ryan C.M."/>
            <person name="Banfield J.F."/>
        </authorList>
    </citation>
    <scope>NUCLEOTIDE SEQUENCE [LARGE SCALE GENOMIC DNA]</scope>
</reference>
<name>A0A2M8KKZ2_9BACT</name>
<evidence type="ECO:0000313" key="1">
    <source>
        <dbReference type="EMBL" id="PJE60589.1"/>
    </source>
</evidence>
<sequence length="137" mass="15683">MRVCDLETPEFSLGEVAKSLNHRAYEDKINISVNTDGLHALVAQREIVLTDTDNNNWKLRVSGKPHPDSSFARVRKKKRIIRKQMLEVKGRRTQQKRKEILIKLASQQAVKDCQIYAQKIDGSGLVSKEFIEIRIGV</sequence>
<organism evidence="1 2">
    <name type="scientific">Candidatus Roizmanbacteria bacterium CG10_big_fil_rev_8_21_14_0_10_36_26</name>
    <dbReference type="NCBI Taxonomy" id="1974851"/>
    <lineage>
        <taxon>Bacteria</taxon>
        <taxon>Candidatus Roizmaniibacteriota</taxon>
    </lineage>
</organism>
<accession>A0A2M8KKZ2</accession>
<dbReference type="AlphaFoldDB" id="A0A2M8KKZ2"/>